<organism evidence="8 9">
    <name type="scientific">Ambispora leptoticha</name>
    <dbReference type="NCBI Taxonomy" id="144679"/>
    <lineage>
        <taxon>Eukaryota</taxon>
        <taxon>Fungi</taxon>
        <taxon>Fungi incertae sedis</taxon>
        <taxon>Mucoromycota</taxon>
        <taxon>Glomeromycotina</taxon>
        <taxon>Glomeromycetes</taxon>
        <taxon>Archaeosporales</taxon>
        <taxon>Ambisporaceae</taxon>
        <taxon>Ambispora</taxon>
    </lineage>
</organism>
<comment type="caution">
    <text evidence="8">The sequence shown here is derived from an EMBL/GenBank/DDBJ whole genome shotgun (WGS) entry which is preliminary data.</text>
</comment>
<dbReference type="PANTHER" id="PTHR10073:SF12">
    <property type="entry name" value="DNA MISMATCH REPAIR PROTEIN MLH1"/>
    <property type="match status" value="1"/>
</dbReference>
<comment type="subcellular location">
    <subcellularLocation>
        <location evidence="1">Nucleus</location>
    </subcellularLocation>
</comment>
<dbReference type="InterPro" id="IPR038973">
    <property type="entry name" value="MutL/Mlh/Pms-like"/>
</dbReference>
<dbReference type="GO" id="GO:0005524">
    <property type="term" value="F:ATP binding"/>
    <property type="evidence" value="ECO:0007669"/>
    <property type="project" value="InterPro"/>
</dbReference>
<dbReference type="PANTHER" id="PTHR10073">
    <property type="entry name" value="DNA MISMATCH REPAIR PROTEIN MLH, PMS, MUTL"/>
    <property type="match status" value="1"/>
</dbReference>
<dbReference type="NCBIfam" id="TIGR00585">
    <property type="entry name" value="mutl"/>
    <property type="match status" value="1"/>
</dbReference>
<dbReference type="EMBL" id="CAJVPS010000364">
    <property type="protein sequence ID" value="CAG8480636.1"/>
    <property type="molecule type" value="Genomic_DNA"/>
</dbReference>
<dbReference type="InterPro" id="IPR020568">
    <property type="entry name" value="Ribosomal_Su5_D2-typ_SF"/>
</dbReference>
<evidence type="ECO:0000256" key="6">
    <source>
        <dbReference type="SAM" id="MobiDB-lite"/>
    </source>
</evidence>
<dbReference type="InterPro" id="IPR036890">
    <property type="entry name" value="HATPase_C_sf"/>
</dbReference>
<evidence type="ECO:0000256" key="1">
    <source>
        <dbReference type="ARBA" id="ARBA00004123"/>
    </source>
</evidence>
<dbReference type="GO" id="GO:0030983">
    <property type="term" value="F:mismatched DNA binding"/>
    <property type="evidence" value="ECO:0007669"/>
    <property type="project" value="InterPro"/>
</dbReference>
<dbReference type="Pfam" id="PF16413">
    <property type="entry name" value="Mlh1_C"/>
    <property type="match status" value="1"/>
</dbReference>
<comment type="similarity">
    <text evidence="2">Belongs to the DNA mismatch repair MutL/HexB family.</text>
</comment>
<keyword evidence="4" id="KW-0234">DNA repair</keyword>
<feature type="region of interest" description="Disordered" evidence="6">
    <location>
        <begin position="419"/>
        <end position="458"/>
    </location>
</feature>
<dbReference type="CDD" id="cd16926">
    <property type="entry name" value="HATPase_MutL-MLH-PMS-like"/>
    <property type="match status" value="1"/>
</dbReference>
<dbReference type="PROSITE" id="PS00058">
    <property type="entry name" value="DNA_MISMATCH_REPAIR_1"/>
    <property type="match status" value="1"/>
</dbReference>
<reference evidence="8" key="1">
    <citation type="submission" date="2021-06" db="EMBL/GenBank/DDBJ databases">
        <authorList>
            <person name="Kallberg Y."/>
            <person name="Tangrot J."/>
            <person name="Rosling A."/>
        </authorList>
    </citation>
    <scope>NUCLEOTIDE SEQUENCE</scope>
    <source>
        <strain evidence="8">FL130A</strain>
    </source>
</reference>
<dbReference type="Pfam" id="PF13589">
    <property type="entry name" value="HATPase_c_3"/>
    <property type="match status" value="1"/>
</dbReference>
<dbReference type="GO" id="GO:0006298">
    <property type="term" value="P:mismatch repair"/>
    <property type="evidence" value="ECO:0007669"/>
    <property type="project" value="InterPro"/>
</dbReference>
<proteinExistence type="inferred from homology"/>
<dbReference type="InterPro" id="IPR014762">
    <property type="entry name" value="DNA_mismatch_repair_CS"/>
</dbReference>
<keyword evidence="3" id="KW-0227">DNA damage</keyword>
<dbReference type="SUPFAM" id="SSF55874">
    <property type="entry name" value="ATPase domain of HSP90 chaperone/DNA topoisomerase II/histidine kinase"/>
    <property type="match status" value="1"/>
</dbReference>
<dbReference type="Proteomes" id="UP000789508">
    <property type="component" value="Unassembled WGS sequence"/>
</dbReference>
<feature type="region of interest" description="Disordered" evidence="6">
    <location>
        <begin position="658"/>
        <end position="682"/>
    </location>
</feature>
<dbReference type="InterPro" id="IPR014721">
    <property type="entry name" value="Ribsml_uS5_D2-typ_fold_subgr"/>
</dbReference>
<evidence type="ECO:0000256" key="4">
    <source>
        <dbReference type="ARBA" id="ARBA00023204"/>
    </source>
</evidence>
<dbReference type="InterPro" id="IPR013507">
    <property type="entry name" value="DNA_mismatch_S5_2-like"/>
</dbReference>
<dbReference type="Pfam" id="PF01119">
    <property type="entry name" value="DNA_mis_repair"/>
    <property type="match status" value="1"/>
</dbReference>
<feature type="compositionally biased region" description="Basic and acidic residues" evidence="6">
    <location>
        <begin position="424"/>
        <end position="438"/>
    </location>
</feature>
<gene>
    <name evidence="8" type="ORF">ALEPTO_LOCUS2471</name>
</gene>
<name>A0A9N8WBZ2_9GLOM</name>
<dbReference type="GO" id="GO:0140664">
    <property type="term" value="F:ATP-dependent DNA damage sensor activity"/>
    <property type="evidence" value="ECO:0007669"/>
    <property type="project" value="InterPro"/>
</dbReference>
<dbReference type="OrthoDB" id="10263226at2759"/>
<accession>A0A9N8WBZ2</accession>
<dbReference type="FunFam" id="3.30.230.10:FF:000014">
    <property type="entry name" value="DNA mismatch repair protein Mlh1"/>
    <property type="match status" value="1"/>
</dbReference>
<feature type="compositionally biased region" description="Basic and acidic residues" evidence="6">
    <location>
        <begin position="664"/>
        <end position="674"/>
    </location>
</feature>
<dbReference type="FunFam" id="3.30.565.10:FF:000109">
    <property type="entry name" value="Related to MLH1-DNA mismatch repair protein"/>
    <property type="match status" value="1"/>
</dbReference>
<dbReference type="Gene3D" id="3.30.230.10">
    <property type="match status" value="1"/>
</dbReference>
<evidence type="ECO:0000313" key="9">
    <source>
        <dbReference type="Proteomes" id="UP000789508"/>
    </source>
</evidence>
<dbReference type="SMART" id="SM01340">
    <property type="entry name" value="DNA_mis_repair"/>
    <property type="match status" value="1"/>
</dbReference>
<dbReference type="InterPro" id="IPR032189">
    <property type="entry name" value="Mlh1_C"/>
</dbReference>
<evidence type="ECO:0000256" key="2">
    <source>
        <dbReference type="ARBA" id="ARBA00006082"/>
    </source>
</evidence>
<evidence type="ECO:0000259" key="7">
    <source>
        <dbReference type="SMART" id="SM01340"/>
    </source>
</evidence>
<dbReference type="SUPFAM" id="SSF54211">
    <property type="entry name" value="Ribosomal protein S5 domain 2-like"/>
    <property type="match status" value="1"/>
</dbReference>
<dbReference type="Gene3D" id="3.30.565.10">
    <property type="entry name" value="Histidine kinase-like ATPase, C-terminal domain"/>
    <property type="match status" value="1"/>
</dbReference>
<evidence type="ECO:0000256" key="5">
    <source>
        <dbReference type="ARBA" id="ARBA00023242"/>
    </source>
</evidence>
<dbReference type="GO" id="GO:0032389">
    <property type="term" value="C:MutLalpha complex"/>
    <property type="evidence" value="ECO:0007669"/>
    <property type="project" value="TreeGrafter"/>
</dbReference>
<dbReference type="AlphaFoldDB" id="A0A9N8WBZ2"/>
<protein>
    <submittedName>
        <fullName evidence="8">7962_t:CDS:1</fullName>
    </submittedName>
</protein>
<keyword evidence="9" id="KW-1185">Reference proteome</keyword>
<feature type="domain" description="DNA mismatch repair protein S5" evidence="7">
    <location>
        <begin position="230"/>
        <end position="349"/>
    </location>
</feature>
<sequence length="738" mass="83392">MDLSAKPQSPKPRPIQKLEETVVNRIAAGEIIHRPANALKELIENSLDAGSTNIQITIKDGGLKLLQIQDNGHGIRREDMAIVCERFTTSKLKSFEDLSNISTYGFRGEALASITHVAHVTITTKTADSNCAYRAHYSDGILVPPKPGVSAEPKPCAGNNGTQITAEDLFYNVPARRKAMKNFAEEYNQIMDIVNRYAIHNAGVSFTCKKQGSNQADINTLTTGSTVDNIRQVYGVNTASELLEINKEYKKLEVKLKGYISNANYSLKKMVLLLFVNHRAVENSTLKKMIESVYSSLLPKHTYPFLYLSLEINPKNVDVNVHPTKREVLFLHEDKIIGRICDAIQENLACANSSRSFHTQTLLPGAATPSIEYSDAKENQDKFSKKSAIIYDHKLVRTDSHARTLDNFYEPEELLEPLNKKAKKEVTSPKKDVEEKSTKSNSQGNRLSSNPNPKPKRKRIEVRLSSILNLRKQVKEEGHQGLTDLLANHTLVGCVDDKQTLALVQHQLKLYLLDYNKLSEELFYQLTLQEFCNFGTIHLSTPAPINDLIIFALENIENDEFFNNLKSKDEIAQIITGQLIERREMLQEYFAITISEKGELTTLPLMLKGYAPNMDKLPTFLLHLGTEVDWTTEIKCFETLAREIGYFYATEPPEFCEDDETKNDDEKLNSKQDQNHTNSNFTQKETASAALVKYRWEIEHLIFPALKNNFIAPKSFATGGQIIQVANLPALYRIFERC</sequence>
<dbReference type="InterPro" id="IPR002099">
    <property type="entry name" value="MutL/Mlh/PMS"/>
</dbReference>
<dbReference type="GO" id="GO:0016887">
    <property type="term" value="F:ATP hydrolysis activity"/>
    <property type="evidence" value="ECO:0007669"/>
    <property type="project" value="InterPro"/>
</dbReference>
<evidence type="ECO:0000313" key="8">
    <source>
        <dbReference type="EMBL" id="CAG8480636.1"/>
    </source>
</evidence>
<evidence type="ECO:0000256" key="3">
    <source>
        <dbReference type="ARBA" id="ARBA00022763"/>
    </source>
</evidence>
<keyword evidence="5" id="KW-0539">Nucleus</keyword>
<feature type="compositionally biased region" description="Polar residues" evidence="6">
    <location>
        <begin position="439"/>
        <end position="451"/>
    </location>
</feature>